<feature type="region of interest" description="Disordered" evidence="2">
    <location>
        <begin position="126"/>
        <end position="165"/>
    </location>
</feature>
<sequence length="226" mass="25371">MASPSCNTHFDHLQMPGGYGWTIPDFSYSQFDPLADQSSTSILAEPSIVSADPLLRTDAIQYPFPSFALSSATSSLSSATGSDLYRFNQNVILQSPIDKDYAATAPATGYLDPRHDIACNNLPPHALSVQRSSQVKDTSNSYAKGKRASGRNQGRQQKQEKPQRSFHCHWKDCTYRDTFSGKPALMRHIDTQHINPRSFDCPSCPMSFNRKDNMTEHRGRVHWERD</sequence>
<gene>
    <name evidence="4" type="ORF">N7530_004366</name>
</gene>
<reference evidence="4" key="1">
    <citation type="submission" date="2022-12" db="EMBL/GenBank/DDBJ databases">
        <authorList>
            <person name="Petersen C."/>
        </authorList>
    </citation>
    <scope>NUCLEOTIDE SEQUENCE</scope>
    <source>
        <strain evidence="4">IBT 17660</strain>
    </source>
</reference>
<proteinExistence type="predicted"/>
<keyword evidence="1" id="KW-0862">Zinc</keyword>
<dbReference type="SMART" id="SM00355">
    <property type="entry name" value="ZnF_C2H2"/>
    <property type="match status" value="2"/>
</dbReference>
<name>A0A9W9WYE2_9EURO</name>
<dbReference type="GO" id="GO:0008270">
    <property type="term" value="F:zinc ion binding"/>
    <property type="evidence" value="ECO:0007669"/>
    <property type="project" value="UniProtKB-KW"/>
</dbReference>
<keyword evidence="1" id="KW-0479">Metal-binding</keyword>
<keyword evidence="5" id="KW-1185">Reference proteome</keyword>
<evidence type="ECO:0000313" key="5">
    <source>
        <dbReference type="Proteomes" id="UP001147760"/>
    </source>
</evidence>
<dbReference type="AlphaFoldDB" id="A0A9W9WYE2"/>
<dbReference type="OrthoDB" id="654211at2759"/>
<evidence type="ECO:0000259" key="3">
    <source>
        <dbReference type="PROSITE" id="PS50157"/>
    </source>
</evidence>
<dbReference type="Gene3D" id="3.30.160.60">
    <property type="entry name" value="Classic Zinc Finger"/>
    <property type="match status" value="2"/>
</dbReference>
<dbReference type="InterPro" id="IPR013087">
    <property type="entry name" value="Znf_C2H2_type"/>
</dbReference>
<protein>
    <recommendedName>
        <fullName evidence="3">C2H2-type domain-containing protein</fullName>
    </recommendedName>
</protein>
<dbReference type="PROSITE" id="PS50157">
    <property type="entry name" value="ZINC_FINGER_C2H2_2"/>
    <property type="match status" value="1"/>
</dbReference>
<evidence type="ECO:0000256" key="1">
    <source>
        <dbReference type="PROSITE-ProRule" id="PRU00042"/>
    </source>
</evidence>
<evidence type="ECO:0000313" key="4">
    <source>
        <dbReference type="EMBL" id="KAJ5478857.1"/>
    </source>
</evidence>
<dbReference type="SUPFAM" id="SSF57667">
    <property type="entry name" value="beta-beta-alpha zinc fingers"/>
    <property type="match status" value="1"/>
</dbReference>
<dbReference type="EMBL" id="JAPWDO010000003">
    <property type="protein sequence ID" value="KAJ5478857.1"/>
    <property type="molecule type" value="Genomic_DNA"/>
</dbReference>
<reference evidence="4" key="2">
    <citation type="journal article" date="2023" name="IMA Fungus">
        <title>Comparative genomic study of the Penicillium genus elucidates a diverse pangenome and 15 lateral gene transfer events.</title>
        <authorList>
            <person name="Petersen C."/>
            <person name="Sorensen T."/>
            <person name="Nielsen M.R."/>
            <person name="Sondergaard T.E."/>
            <person name="Sorensen J.L."/>
            <person name="Fitzpatrick D.A."/>
            <person name="Frisvad J.C."/>
            <person name="Nielsen K.L."/>
        </authorList>
    </citation>
    <scope>NUCLEOTIDE SEQUENCE</scope>
    <source>
        <strain evidence="4">IBT 17660</strain>
    </source>
</reference>
<dbReference type="InterPro" id="IPR036236">
    <property type="entry name" value="Znf_C2H2_sf"/>
</dbReference>
<accession>A0A9W9WYE2</accession>
<keyword evidence="1" id="KW-0863">Zinc-finger</keyword>
<dbReference type="Proteomes" id="UP001147760">
    <property type="component" value="Unassembled WGS sequence"/>
</dbReference>
<dbReference type="PROSITE" id="PS00028">
    <property type="entry name" value="ZINC_FINGER_C2H2_1"/>
    <property type="match status" value="1"/>
</dbReference>
<organism evidence="4 5">
    <name type="scientific">Penicillium desertorum</name>
    <dbReference type="NCBI Taxonomy" id="1303715"/>
    <lineage>
        <taxon>Eukaryota</taxon>
        <taxon>Fungi</taxon>
        <taxon>Dikarya</taxon>
        <taxon>Ascomycota</taxon>
        <taxon>Pezizomycotina</taxon>
        <taxon>Eurotiomycetes</taxon>
        <taxon>Eurotiomycetidae</taxon>
        <taxon>Eurotiales</taxon>
        <taxon>Aspergillaceae</taxon>
        <taxon>Penicillium</taxon>
    </lineage>
</organism>
<comment type="caution">
    <text evidence="4">The sequence shown here is derived from an EMBL/GenBank/DDBJ whole genome shotgun (WGS) entry which is preliminary data.</text>
</comment>
<evidence type="ECO:0000256" key="2">
    <source>
        <dbReference type="SAM" id="MobiDB-lite"/>
    </source>
</evidence>
<feature type="compositionally biased region" description="Polar residues" evidence="2">
    <location>
        <begin position="129"/>
        <end position="142"/>
    </location>
</feature>
<feature type="domain" description="C2H2-type" evidence="3">
    <location>
        <begin position="199"/>
        <end position="226"/>
    </location>
</feature>